<feature type="region of interest" description="Disordered" evidence="1">
    <location>
        <begin position="1"/>
        <end position="20"/>
    </location>
</feature>
<sequence>MSKKKKSKDEEDSQIKKHDIDEKDCLKEENDIKVLKQKIYYLNEMLETKNSIILDKERYINQLVNENRHLQEHYGLIISSIVDKDTIIT</sequence>
<organism evidence="2 3">
    <name type="scientific">Acanthoscelides obtectus</name>
    <name type="common">Bean weevil</name>
    <name type="synonym">Bruchus obtectus</name>
    <dbReference type="NCBI Taxonomy" id="200917"/>
    <lineage>
        <taxon>Eukaryota</taxon>
        <taxon>Metazoa</taxon>
        <taxon>Ecdysozoa</taxon>
        <taxon>Arthropoda</taxon>
        <taxon>Hexapoda</taxon>
        <taxon>Insecta</taxon>
        <taxon>Pterygota</taxon>
        <taxon>Neoptera</taxon>
        <taxon>Endopterygota</taxon>
        <taxon>Coleoptera</taxon>
        <taxon>Polyphaga</taxon>
        <taxon>Cucujiformia</taxon>
        <taxon>Chrysomeloidea</taxon>
        <taxon>Chrysomelidae</taxon>
        <taxon>Bruchinae</taxon>
        <taxon>Bruchini</taxon>
        <taxon>Acanthoscelides</taxon>
    </lineage>
</organism>
<evidence type="ECO:0000256" key="1">
    <source>
        <dbReference type="SAM" id="MobiDB-lite"/>
    </source>
</evidence>
<protein>
    <submittedName>
        <fullName evidence="2">Uncharacterized protein</fullName>
    </submittedName>
</protein>
<evidence type="ECO:0000313" key="3">
    <source>
        <dbReference type="Proteomes" id="UP001152888"/>
    </source>
</evidence>
<gene>
    <name evidence="2" type="ORF">ACAOBT_LOCUS9874</name>
</gene>
<dbReference type="Proteomes" id="UP001152888">
    <property type="component" value="Unassembled WGS sequence"/>
</dbReference>
<dbReference type="AlphaFoldDB" id="A0A9P0KBW3"/>
<comment type="caution">
    <text evidence="2">The sequence shown here is derived from an EMBL/GenBank/DDBJ whole genome shotgun (WGS) entry which is preliminary data.</text>
</comment>
<keyword evidence="3" id="KW-1185">Reference proteome</keyword>
<proteinExistence type="predicted"/>
<dbReference type="OrthoDB" id="6772350at2759"/>
<reference evidence="2" key="1">
    <citation type="submission" date="2022-03" db="EMBL/GenBank/DDBJ databases">
        <authorList>
            <person name="Sayadi A."/>
        </authorList>
    </citation>
    <scope>NUCLEOTIDE SEQUENCE</scope>
</reference>
<dbReference type="EMBL" id="CAKOFQ010006795">
    <property type="protein sequence ID" value="CAH1972211.1"/>
    <property type="molecule type" value="Genomic_DNA"/>
</dbReference>
<name>A0A9P0KBW3_ACAOB</name>
<accession>A0A9P0KBW3</accession>
<evidence type="ECO:0000313" key="2">
    <source>
        <dbReference type="EMBL" id="CAH1972211.1"/>
    </source>
</evidence>
<feature type="compositionally biased region" description="Basic and acidic residues" evidence="1">
    <location>
        <begin position="7"/>
        <end position="20"/>
    </location>
</feature>